<evidence type="ECO:0000313" key="10">
    <source>
        <dbReference type="Proteomes" id="UP000231503"/>
    </source>
</evidence>
<dbReference type="EMBL" id="PFCO01000008">
    <property type="protein sequence ID" value="PIR69425.1"/>
    <property type="molecule type" value="Genomic_DNA"/>
</dbReference>
<comment type="caution">
    <text evidence="9">The sequence shown here is derived from an EMBL/GenBank/DDBJ whole genome shotgun (WGS) entry which is preliminary data.</text>
</comment>
<sequence>MSLVCKINSMKFSLYSKGIGMMVGLILGAGIFAMPAAVARAGIWWGMGHFIIAFTLMLMLQLWFAEIAFLARTPERFTGFVREWLGKGAERIAFISVVVGYYGGLLAYGVLAGIFLSALFPMLSALVWTWIFFAVAGLLVLVNFREIGVINFYLTVPLVLFIAVLAWMASPNISLENFSGGMSVLWFLPYGIFIFAFGGIAAIPETSDILRSLSIKDVRNVIFISMGVVAILYLVFIFSVVGVSGGGTTDDALTGLAALLGRGVIAVGAIIGFLAIITSYLALAADMKNIFFLDYKIPSVPAWVMTVLPAPVLFFLGFAAFLEILSFVGAVVFGISGVLIFLMARNFHRAHPKHSHPFLSTKNPTSILALLFLVAGVVLELLRLGGVL</sequence>
<proteinExistence type="predicted"/>
<evidence type="ECO:0000256" key="1">
    <source>
        <dbReference type="ARBA" id="ARBA00004429"/>
    </source>
</evidence>
<reference evidence="10" key="1">
    <citation type="submission" date="2017-09" db="EMBL/GenBank/DDBJ databases">
        <title>Depth-based differentiation of microbial function through sediment-hosted aquifers and enrichment of novel symbionts in the deep terrestrial subsurface.</title>
        <authorList>
            <person name="Probst A.J."/>
            <person name="Ladd B."/>
            <person name="Jarett J.K."/>
            <person name="Geller-Mcgrath D.E."/>
            <person name="Sieber C.M.K."/>
            <person name="Emerson J.B."/>
            <person name="Anantharaman K."/>
            <person name="Thomas B.C."/>
            <person name="Malmstrom R."/>
            <person name="Stieglmeier M."/>
            <person name="Klingl A."/>
            <person name="Woyke T."/>
            <person name="Ryan C.M."/>
            <person name="Banfield J.F."/>
        </authorList>
    </citation>
    <scope>NUCLEOTIDE SEQUENCE [LARGE SCALE GENOMIC DNA]</scope>
</reference>
<dbReference type="AlphaFoldDB" id="A0A2H0TF33"/>
<feature type="transmembrane region" description="Helical" evidence="8">
    <location>
        <begin position="297"/>
        <end position="318"/>
    </location>
</feature>
<dbReference type="GO" id="GO:0005886">
    <property type="term" value="C:plasma membrane"/>
    <property type="evidence" value="ECO:0007669"/>
    <property type="project" value="UniProtKB-SubCell"/>
</dbReference>
<keyword evidence="2" id="KW-0813">Transport</keyword>
<evidence type="ECO:0000256" key="7">
    <source>
        <dbReference type="ARBA" id="ARBA00023136"/>
    </source>
</evidence>
<evidence type="ECO:0000256" key="6">
    <source>
        <dbReference type="ARBA" id="ARBA00022989"/>
    </source>
</evidence>
<feature type="transmembrane region" description="Helical" evidence="8">
    <location>
        <begin position="221"/>
        <end position="243"/>
    </location>
</feature>
<evidence type="ECO:0000313" key="9">
    <source>
        <dbReference type="EMBL" id="PIR69425.1"/>
    </source>
</evidence>
<keyword evidence="3" id="KW-1003">Cell membrane</keyword>
<name>A0A2H0TF33_9BACT</name>
<accession>A0A2H0TF33</accession>
<dbReference type="Proteomes" id="UP000231503">
    <property type="component" value="Unassembled WGS sequence"/>
</dbReference>
<dbReference type="PANTHER" id="PTHR22950">
    <property type="entry name" value="AMINO ACID TRANSPORTER"/>
    <property type="match status" value="1"/>
</dbReference>
<feature type="transmembrane region" description="Helical" evidence="8">
    <location>
        <begin position="149"/>
        <end position="169"/>
    </location>
</feature>
<feature type="transmembrane region" description="Helical" evidence="8">
    <location>
        <begin position="122"/>
        <end position="142"/>
    </location>
</feature>
<evidence type="ECO:0008006" key="11">
    <source>
        <dbReference type="Google" id="ProtNLM"/>
    </source>
</evidence>
<feature type="transmembrane region" description="Helical" evidence="8">
    <location>
        <begin position="365"/>
        <end position="385"/>
    </location>
</feature>
<keyword evidence="7 8" id="KW-0472">Membrane</keyword>
<dbReference type="Pfam" id="PF03222">
    <property type="entry name" value="Trp_Tyr_perm"/>
    <property type="match status" value="1"/>
</dbReference>
<evidence type="ECO:0000256" key="4">
    <source>
        <dbReference type="ARBA" id="ARBA00022519"/>
    </source>
</evidence>
<evidence type="ECO:0000256" key="3">
    <source>
        <dbReference type="ARBA" id="ARBA00022475"/>
    </source>
</evidence>
<feature type="transmembrane region" description="Helical" evidence="8">
    <location>
        <begin position="324"/>
        <end position="344"/>
    </location>
</feature>
<organism evidence="9 10">
    <name type="scientific">Candidatus Niyogibacteria bacterium CG10_big_fil_rev_8_21_14_0_10_46_36</name>
    <dbReference type="NCBI Taxonomy" id="1974726"/>
    <lineage>
        <taxon>Bacteria</taxon>
        <taxon>Candidatus Niyogiibacteriota</taxon>
    </lineage>
</organism>
<dbReference type="GO" id="GO:0015179">
    <property type="term" value="F:L-amino acid transmembrane transporter activity"/>
    <property type="evidence" value="ECO:0007669"/>
    <property type="project" value="TreeGrafter"/>
</dbReference>
<comment type="subcellular location">
    <subcellularLocation>
        <location evidence="1">Cell inner membrane</location>
        <topology evidence="1">Multi-pass membrane protein</topology>
    </subcellularLocation>
</comment>
<feature type="transmembrane region" description="Helical" evidence="8">
    <location>
        <begin position="263"/>
        <end position="285"/>
    </location>
</feature>
<dbReference type="Gene3D" id="1.20.1740.10">
    <property type="entry name" value="Amino acid/polyamine transporter I"/>
    <property type="match status" value="1"/>
</dbReference>
<feature type="transmembrane region" description="Helical" evidence="8">
    <location>
        <begin position="181"/>
        <end position="200"/>
    </location>
</feature>
<evidence type="ECO:0000256" key="5">
    <source>
        <dbReference type="ARBA" id="ARBA00022692"/>
    </source>
</evidence>
<keyword evidence="6 8" id="KW-1133">Transmembrane helix</keyword>
<gene>
    <name evidence="9" type="ORF">COU47_03590</name>
</gene>
<protein>
    <recommendedName>
        <fullName evidence="11">Amino acid permease</fullName>
    </recommendedName>
</protein>
<feature type="transmembrane region" description="Helical" evidence="8">
    <location>
        <begin position="51"/>
        <end position="71"/>
    </location>
</feature>
<keyword evidence="5 8" id="KW-0812">Transmembrane</keyword>
<feature type="transmembrane region" description="Helical" evidence="8">
    <location>
        <begin position="92"/>
        <end position="116"/>
    </location>
</feature>
<evidence type="ECO:0000256" key="8">
    <source>
        <dbReference type="SAM" id="Phobius"/>
    </source>
</evidence>
<evidence type="ECO:0000256" key="2">
    <source>
        <dbReference type="ARBA" id="ARBA00022448"/>
    </source>
</evidence>
<keyword evidence="4" id="KW-0997">Cell inner membrane</keyword>
<dbReference type="InterPro" id="IPR018227">
    <property type="entry name" value="Amino_acid_transport_2"/>
</dbReference>